<dbReference type="EMBL" id="VYKK01000004">
    <property type="protein sequence ID" value="KAA9007516.1"/>
    <property type="molecule type" value="Genomic_DNA"/>
</dbReference>
<feature type="transmembrane region" description="Helical" evidence="1">
    <location>
        <begin position="74"/>
        <end position="95"/>
    </location>
</feature>
<keyword evidence="1" id="KW-1133">Transmembrane helix</keyword>
<feature type="transmembrane region" description="Helical" evidence="1">
    <location>
        <begin position="41"/>
        <end position="62"/>
    </location>
</feature>
<gene>
    <name evidence="2" type="ORF">F4V43_03230</name>
</gene>
<feature type="transmembrane region" description="Helical" evidence="1">
    <location>
        <begin position="107"/>
        <end position="130"/>
    </location>
</feature>
<evidence type="ECO:0000313" key="3">
    <source>
        <dbReference type="Proteomes" id="UP000367750"/>
    </source>
</evidence>
<keyword evidence="3" id="KW-1185">Reference proteome</keyword>
<sequence length="137" mass="15758">MKIFLKLNGLALLYGIGCWIPAELFVNVYRIQRIWKLQHTYLFIWLLVISAGLAGTRLVYALTKRWLGHTRLKYLLMLLWIPYFILLILGFAELYPIHDPAEVPLPAIGLVLIAWCMVYPFCIAAVNAAVDIRRSQA</sequence>
<evidence type="ECO:0000256" key="1">
    <source>
        <dbReference type="SAM" id="Phobius"/>
    </source>
</evidence>
<comment type="caution">
    <text evidence="2">The sequence shown here is derived from an EMBL/GenBank/DDBJ whole genome shotgun (WGS) entry which is preliminary data.</text>
</comment>
<dbReference type="RefSeq" id="WP_150456806.1">
    <property type="nucleotide sequence ID" value="NZ_VYKK01000004.1"/>
</dbReference>
<keyword evidence="1" id="KW-0472">Membrane</keyword>
<organism evidence="2 3">
    <name type="scientific">Paenibacillus spiritus</name>
    <dbReference type="NCBI Taxonomy" id="2496557"/>
    <lineage>
        <taxon>Bacteria</taxon>
        <taxon>Bacillati</taxon>
        <taxon>Bacillota</taxon>
        <taxon>Bacilli</taxon>
        <taxon>Bacillales</taxon>
        <taxon>Paenibacillaceae</taxon>
        <taxon>Paenibacillus</taxon>
    </lineage>
</organism>
<dbReference type="AlphaFoldDB" id="A0A5J5GH29"/>
<accession>A0A5J5GH29</accession>
<reference evidence="2 3" key="1">
    <citation type="submission" date="2019-09" db="EMBL/GenBank/DDBJ databases">
        <title>Bacillus ochoae sp. nov., Paenibacillus whitsoniae sp. nov., Paenibacillus spiritus sp. nov. Isolated from the Mars Exploration Rover during spacecraft assembly.</title>
        <authorList>
            <person name="Seuylemezian A."/>
            <person name="Vaishampayan P."/>
        </authorList>
    </citation>
    <scope>NUCLEOTIDE SEQUENCE [LARGE SCALE GENOMIC DNA]</scope>
    <source>
        <strain evidence="2 3">MER_111</strain>
    </source>
</reference>
<dbReference type="Proteomes" id="UP000367750">
    <property type="component" value="Unassembled WGS sequence"/>
</dbReference>
<keyword evidence="1" id="KW-0812">Transmembrane</keyword>
<evidence type="ECO:0000313" key="2">
    <source>
        <dbReference type="EMBL" id="KAA9007516.1"/>
    </source>
</evidence>
<dbReference type="OrthoDB" id="2660529at2"/>
<protein>
    <submittedName>
        <fullName evidence="2">Uncharacterized protein</fullName>
    </submittedName>
</protein>
<name>A0A5J5GH29_9BACL</name>
<feature type="transmembrane region" description="Helical" evidence="1">
    <location>
        <begin position="7"/>
        <end position="29"/>
    </location>
</feature>
<proteinExistence type="predicted"/>